<dbReference type="InterPro" id="IPR027417">
    <property type="entry name" value="P-loop_NTPase"/>
</dbReference>
<dbReference type="Gene3D" id="3.40.50.300">
    <property type="entry name" value="P-loop containing nucleotide triphosphate hydrolases"/>
    <property type="match status" value="1"/>
</dbReference>
<dbReference type="InterPro" id="IPR001482">
    <property type="entry name" value="T2SS/T4SS_dom"/>
</dbReference>
<dbReference type="Pfam" id="PF00437">
    <property type="entry name" value="T2SSE"/>
    <property type="match status" value="1"/>
</dbReference>
<comment type="similarity">
    <text evidence="1">Belongs to the GSP E family.</text>
</comment>
<proteinExistence type="inferred from homology"/>
<dbReference type="AlphaFoldDB" id="A0AAE3VJL5"/>
<feature type="domain" description="AAA+ ATPase" evidence="2">
    <location>
        <begin position="124"/>
        <end position="249"/>
    </location>
</feature>
<protein>
    <submittedName>
        <fullName evidence="3">Twitching motility protein PilT</fullName>
    </submittedName>
</protein>
<name>A0AAE3VJL5_9BACT</name>
<dbReference type="InterPro" id="IPR003593">
    <property type="entry name" value="AAA+_ATPase"/>
</dbReference>
<evidence type="ECO:0000313" key="3">
    <source>
        <dbReference type="EMBL" id="MDQ0291398.1"/>
    </source>
</evidence>
<dbReference type="PANTHER" id="PTHR30486">
    <property type="entry name" value="TWITCHING MOTILITY PROTEIN PILT"/>
    <property type="match status" value="1"/>
</dbReference>
<dbReference type="SMART" id="SM00382">
    <property type="entry name" value="AAA"/>
    <property type="match status" value="1"/>
</dbReference>
<dbReference type="GO" id="GO:0016887">
    <property type="term" value="F:ATP hydrolysis activity"/>
    <property type="evidence" value="ECO:0007669"/>
    <property type="project" value="InterPro"/>
</dbReference>
<dbReference type="EMBL" id="JAUSVL010000001">
    <property type="protein sequence ID" value="MDQ0291398.1"/>
    <property type="molecule type" value="Genomic_DNA"/>
</dbReference>
<organism evidence="3 4">
    <name type="scientific">Oligosphaera ethanolica</name>
    <dbReference type="NCBI Taxonomy" id="760260"/>
    <lineage>
        <taxon>Bacteria</taxon>
        <taxon>Pseudomonadati</taxon>
        <taxon>Lentisphaerota</taxon>
        <taxon>Oligosphaeria</taxon>
        <taxon>Oligosphaerales</taxon>
        <taxon>Oligosphaeraceae</taxon>
        <taxon>Oligosphaera</taxon>
    </lineage>
</organism>
<dbReference type="PANTHER" id="PTHR30486:SF16">
    <property type="entry name" value="TWITCHING MOTILITY PROTEIN PILT"/>
    <property type="match status" value="1"/>
</dbReference>
<dbReference type="RefSeq" id="WP_307264135.1">
    <property type="nucleotide sequence ID" value="NZ_JAUSVL010000001.1"/>
</dbReference>
<reference evidence="3" key="1">
    <citation type="submission" date="2023-07" db="EMBL/GenBank/DDBJ databases">
        <title>Genomic Encyclopedia of Type Strains, Phase IV (KMG-IV): sequencing the most valuable type-strain genomes for metagenomic binning, comparative biology and taxonomic classification.</title>
        <authorList>
            <person name="Goeker M."/>
        </authorList>
    </citation>
    <scope>NUCLEOTIDE SEQUENCE</scope>
    <source>
        <strain evidence="3">DSM 24202</strain>
    </source>
</reference>
<sequence>MNMTLKEILLTARHYDASDIHLIAGLPPAWRVNGDIILGEAEPLSGDDLQQLVDKAINDEQRKVLKNELALCFSLTDGELGRFRVSVYHRNGSPELAIRACSTTMRTRKDLGLPEAIDKLLERPSGLILVTGATGSGKTTTLNYMIDQINSRRCGKIITIEDPIEYVHSHKQSIIIQQELFTDVLSFESGLHHILRQDPNVICVGEMRNHDTIETTLTAAETGHLVLATLHTSSAINTLERIVGVFPPSQQTQVVLQLANTLLGVISQQLLPTVGNRGRVLAYELLLVDAPERNIIRENAPHKLVTQLEMGSRRGMCTMDSTLQDLHERGIISYDTLLSHAANPDAIRAKYSRKKIDP</sequence>
<dbReference type="InterPro" id="IPR050921">
    <property type="entry name" value="T4SS_GSP_E_ATPase"/>
</dbReference>
<evidence type="ECO:0000256" key="1">
    <source>
        <dbReference type="ARBA" id="ARBA00006611"/>
    </source>
</evidence>
<accession>A0AAE3VJL5</accession>
<dbReference type="Gene3D" id="3.30.450.90">
    <property type="match status" value="1"/>
</dbReference>
<dbReference type="NCBIfam" id="TIGR01420">
    <property type="entry name" value="pilT_fam"/>
    <property type="match status" value="1"/>
</dbReference>
<keyword evidence="4" id="KW-1185">Reference proteome</keyword>
<comment type="caution">
    <text evidence="3">The sequence shown here is derived from an EMBL/GenBank/DDBJ whole genome shotgun (WGS) entry which is preliminary data.</text>
</comment>
<dbReference type="CDD" id="cd01131">
    <property type="entry name" value="PilT"/>
    <property type="match status" value="1"/>
</dbReference>
<evidence type="ECO:0000313" key="4">
    <source>
        <dbReference type="Proteomes" id="UP001238163"/>
    </source>
</evidence>
<dbReference type="SUPFAM" id="SSF52540">
    <property type="entry name" value="P-loop containing nucleoside triphosphate hydrolases"/>
    <property type="match status" value="1"/>
</dbReference>
<dbReference type="Proteomes" id="UP001238163">
    <property type="component" value="Unassembled WGS sequence"/>
</dbReference>
<dbReference type="InterPro" id="IPR006321">
    <property type="entry name" value="PilT/PilU"/>
</dbReference>
<gene>
    <name evidence="3" type="ORF">J3R75_003505</name>
</gene>
<dbReference type="GO" id="GO:0005524">
    <property type="term" value="F:ATP binding"/>
    <property type="evidence" value="ECO:0007669"/>
    <property type="project" value="InterPro"/>
</dbReference>
<evidence type="ECO:0000259" key="2">
    <source>
        <dbReference type="SMART" id="SM00382"/>
    </source>
</evidence>